<dbReference type="InterPro" id="IPR029044">
    <property type="entry name" value="Nucleotide-diphossugar_trans"/>
</dbReference>
<proteinExistence type="predicted"/>
<protein>
    <submittedName>
        <fullName evidence="3">Hopene-associated glycosyltransferase HpnB</fullName>
    </submittedName>
</protein>
<dbReference type="eggNOG" id="COG1215">
    <property type="taxonomic scope" value="Bacteria"/>
</dbReference>
<evidence type="ECO:0000313" key="3">
    <source>
        <dbReference type="EMBL" id="AEI37300.1"/>
    </source>
</evidence>
<keyword evidence="1" id="KW-0812">Transmembrane</keyword>
<organism evidence="3 4">
    <name type="scientific">Zymomonas mobilis subsp. pomaceae (strain ATCC 29192 / DSM 22645 / JCM 10191 / CCUG 17912 / NBRC 13757 / NCIMB 11200 / NRRL B-4491 / Barker I)</name>
    <dbReference type="NCBI Taxonomy" id="579138"/>
    <lineage>
        <taxon>Bacteria</taxon>
        <taxon>Pseudomonadati</taxon>
        <taxon>Pseudomonadota</taxon>
        <taxon>Alphaproteobacteria</taxon>
        <taxon>Sphingomonadales</taxon>
        <taxon>Zymomonadaceae</taxon>
        <taxon>Zymomonas</taxon>
    </lineage>
</organism>
<dbReference type="InterPro" id="IPR017832">
    <property type="entry name" value="Glyco_trans_2_hopen-assoc_HpnB"/>
</dbReference>
<dbReference type="Proteomes" id="UP000000491">
    <property type="component" value="Chromosome"/>
</dbReference>
<feature type="transmembrane region" description="Helical" evidence="1">
    <location>
        <begin position="306"/>
        <end position="327"/>
    </location>
</feature>
<dbReference type="Pfam" id="PF00535">
    <property type="entry name" value="Glycos_transf_2"/>
    <property type="match status" value="1"/>
</dbReference>
<feature type="transmembrane region" description="Helical" evidence="1">
    <location>
        <begin position="175"/>
        <end position="194"/>
    </location>
</feature>
<evidence type="ECO:0000313" key="4">
    <source>
        <dbReference type="Proteomes" id="UP000000491"/>
    </source>
</evidence>
<dbReference type="EMBL" id="CP002865">
    <property type="protein sequence ID" value="AEI37300.1"/>
    <property type="molecule type" value="Genomic_DNA"/>
</dbReference>
<dbReference type="SUPFAM" id="SSF53448">
    <property type="entry name" value="Nucleotide-diphospho-sugar transferases"/>
    <property type="match status" value="1"/>
</dbReference>
<name>F8EV12_ZYMMT</name>
<sequence length="380" mass="42083">MMVVTLLGLLSLSIWIGLLFFHGGFWLCLERDDRPFPKLEIWPDVVAVVPARNEADVIDKTIRSLLTQDYPGNFRIILVNDGSEDNTAEVAVATLQDCQADNLVILDGKPVPSGWAGKLWAVEQGIKAAGSVKWLWLTDADIAHKQDTLRMLVAKAEEEGLVFHSLMARLSCNNFAEWALIPAFVFFFQMLYPFRYINDPKRKVAGAAGGCMLTDRISLENAGGISSIRHAIIDDCSLGAIMKKQGKIRLSLTNRSLSIRPYLNFKEIGHMISRSAYAQLRYSPILLALTLIGMGIVYLIPPFLALLGHGTAAWIGIAGWVMMALAFQPILHFYHRSPLWGIALPLIAAFYSGATFFSAVHVWQGRGGMWKGRAQARIGL</sequence>
<feature type="domain" description="Glycosyltransferase 2-like" evidence="2">
    <location>
        <begin position="48"/>
        <end position="220"/>
    </location>
</feature>
<dbReference type="AlphaFoldDB" id="F8EV12"/>
<dbReference type="KEGG" id="zmp:Zymop_0397"/>
<evidence type="ECO:0000256" key="1">
    <source>
        <dbReference type="SAM" id="Phobius"/>
    </source>
</evidence>
<gene>
    <name evidence="3" type="ordered locus">Zymop_0397</name>
</gene>
<dbReference type="PANTHER" id="PTHR43646:SF3">
    <property type="entry name" value="SLR1566 PROTEIN"/>
    <property type="match status" value="1"/>
</dbReference>
<dbReference type="PANTHER" id="PTHR43646">
    <property type="entry name" value="GLYCOSYLTRANSFERASE"/>
    <property type="match status" value="1"/>
</dbReference>
<dbReference type="Gene3D" id="3.90.550.10">
    <property type="entry name" value="Spore Coat Polysaccharide Biosynthesis Protein SpsA, Chain A"/>
    <property type="match status" value="1"/>
</dbReference>
<dbReference type="GO" id="GO:0016740">
    <property type="term" value="F:transferase activity"/>
    <property type="evidence" value="ECO:0007669"/>
    <property type="project" value="UniProtKB-KW"/>
</dbReference>
<accession>F8EV12</accession>
<keyword evidence="1" id="KW-1133">Transmembrane helix</keyword>
<reference evidence="3 4" key="1">
    <citation type="journal article" date="2011" name="J. Bacteriol.">
        <title>Genome sequence of the ethanol-producing Zymomonas mobilis subsp. pomaceae lectotype strain ATCC 29192.</title>
        <authorList>
            <person name="Kouvelis V.N."/>
            <person name="Davenport K.W."/>
            <person name="Brettin T.S."/>
            <person name="Bruce D."/>
            <person name="Detter C."/>
            <person name="Han C.S."/>
            <person name="Nolan M."/>
            <person name="Tapia R."/>
            <person name="Damoulaki A."/>
            <person name="Kyrpides N.C."/>
            <person name="Typas M.A."/>
            <person name="Pappas K.M."/>
        </authorList>
    </citation>
    <scope>NUCLEOTIDE SEQUENCE [LARGE SCALE GENOMIC DNA]</scope>
    <source>
        <strain evidence="4">ATCC 29192 / DSM 22645 / JCM 10191 / CCUG 17912 / NBRC 13757 / NCIMB 11200 / NRRL B-4491 / Barker I</strain>
    </source>
</reference>
<evidence type="ECO:0000259" key="2">
    <source>
        <dbReference type="Pfam" id="PF00535"/>
    </source>
</evidence>
<keyword evidence="1" id="KW-0472">Membrane</keyword>
<feature type="transmembrane region" description="Helical" evidence="1">
    <location>
        <begin position="339"/>
        <end position="363"/>
    </location>
</feature>
<feature type="transmembrane region" description="Helical" evidence="1">
    <location>
        <begin position="280"/>
        <end position="300"/>
    </location>
</feature>
<dbReference type="PATRIC" id="fig|579138.3.peg.414"/>
<keyword evidence="3" id="KW-0808">Transferase</keyword>
<dbReference type="STRING" id="579138.Zymop_0397"/>
<dbReference type="HOGENOM" id="CLU_038143_2_0_5"/>
<dbReference type="NCBIfam" id="TIGR03469">
    <property type="entry name" value="HpnB"/>
    <property type="match status" value="1"/>
</dbReference>
<dbReference type="InterPro" id="IPR001173">
    <property type="entry name" value="Glyco_trans_2-like"/>
</dbReference>